<sequence>MPSDRPNTWGPFILTAATLVTGTMGATMASPLFPLYEAGWGLLHAQTTLIYVIYMLGVLASFLFFARLSDSIGAVTVLRLASGLMLLGLIASAGAALLPVGGLWVLFTGRFLIGVASGMISTAAAMGMAQLEPQGIRHAPFVTSVTTMAGFGLGPLVCGLIAQFAPWPLITPYVVVLVPVMAILAGLLRLKPPARPRRPVSLLPQLGWPAQSGLLLVGSFAVFAAYALFSLLASLAPSFLGDVLPWRGPGVSGTVVGSVLFLSAGVQIIARKLPTGRTLPLALGLMGCGALLLIPSMLFNAAAAFLLADVLIGLGHGLSFMSGIRIVHAMTGDEDRAGVLASFLSISYLGAIFPTLAVGYLADISGLGTAVISFGAAAALLCVALALLQRRLR</sequence>
<gene>
    <name evidence="9" type="ORF">BVG79_01929</name>
</gene>
<keyword evidence="2" id="KW-0813">Transport</keyword>
<feature type="transmembrane region" description="Helical" evidence="7">
    <location>
        <begin position="170"/>
        <end position="188"/>
    </location>
</feature>
<dbReference type="STRING" id="92947.BVG79_01929"/>
<feature type="transmembrane region" description="Helical" evidence="7">
    <location>
        <begin position="111"/>
        <end position="129"/>
    </location>
</feature>
<reference evidence="9 10" key="1">
    <citation type="submission" date="2017-02" db="EMBL/GenBank/DDBJ databases">
        <title>Ketogulonicigenium robustum SPU B003 Genome sequencing and assembly.</title>
        <authorList>
            <person name="Li Y."/>
            <person name="Liu L."/>
            <person name="Wang C."/>
            <person name="Zhang M."/>
            <person name="Zhang T."/>
            <person name="Zhang Y."/>
        </authorList>
    </citation>
    <scope>NUCLEOTIDE SEQUENCE [LARGE SCALE GENOMIC DNA]</scope>
    <source>
        <strain evidence="9 10">SPU_B003</strain>
    </source>
</reference>
<keyword evidence="6 7" id="KW-0472">Membrane</keyword>
<dbReference type="InterPro" id="IPR020846">
    <property type="entry name" value="MFS_dom"/>
</dbReference>
<dbReference type="KEGG" id="kro:BVG79_01929"/>
<keyword evidence="10" id="KW-1185">Reference proteome</keyword>
<evidence type="ECO:0000256" key="1">
    <source>
        <dbReference type="ARBA" id="ARBA00004651"/>
    </source>
</evidence>
<keyword evidence="4 7" id="KW-0812">Transmembrane</keyword>
<evidence type="ECO:0000256" key="3">
    <source>
        <dbReference type="ARBA" id="ARBA00022475"/>
    </source>
</evidence>
<dbReference type="SUPFAM" id="SSF103473">
    <property type="entry name" value="MFS general substrate transporter"/>
    <property type="match status" value="1"/>
</dbReference>
<evidence type="ECO:0000256" key="7">
    <source>
        <dbReference type="SAM" id="Phobius"/>
    </source>
</evidence>
<feature type="transmembrane region" description="Helical" evidence="7">
    <location>
        <begin position="12"/>
        <end position="36"/>
    </location>
</feature>
<feature type="transmembrane region" description="Helical" evidence="7">
    <location>
        <begin position="80"/>
        <end position="105"/>
    </location>
</feature>
<name>A0A1W6P1J7_9RHOB</name>
<dbReference type="InterPro" id="IPR011701">
    <property type="entry name" value="MFS"/>
</dbReference>
<dbReference type="Proteomes" id="UP000242447">
    <property type="component" value="Chromosome"/>
</dbReference>
<dbReference type="InterPro" id="IPR050171">
    <property type="entry name" value="MFS_Transporters"/>
</dbReference>
<evidence type="ECO:0000313" key="10">
    <source>
        <dbReference type="Proteomes" id="UP000242447"/>
    </source>
</evidence>
<evidence type="ECO:0000256" key="4">
    <source>
        <dbReference type="ARBA" id="ARBA00022692"/>
    </source>
</evidence>
<dbReference type="PANTHER" id="PTHR23517:SF13">
    <property type="entry name" value="MAJOR FACILITATOR SUPERFAMILY MFS_1"/>
    <property type="match status" value="1"/>
</dbReference>
<dbReference type="EMBL" id="CP019937">
    <property type="protein sequence ID" value="ARO15271.1"/>
    <property type="molecule type" value="Genomic_DNA"/>
</dbReference>
<dbReference type="GO" id="GO:0022857">
    <property type="term" value="F:transmembrane transporter activity"/>
    <property type="evidence" value="ECO:0007669"/>
    <property type="project" value="InterPro"/>
</dbReference>
<evidence type="ECO:0000256" key="6">
    <source>
        <dbReference type="ARBA" id="ARBA00023136"/>
    </source>
</evidence>
<evidence type="ECO:0000256" key="2">
    <source>
        <dbReference type="ARBA" id="ARBA00022448"/>
    </source>
</evidence>
<dbReference type="InterPro" id="IPR036259">
    <property type="entry name" value="MFS_trans_sf"/>
</dbReference>
<feature type="transmembrane region" description="Helical" evidence="7">
    <location>
        <begin position="48"/>
        <end position="68"/>
    </location>
</feature>
<dbReference type="PANTHER" id="PTHR23517">
    <property type="entry name" value="RESISTANCE PROTEIN MDTM, PUTATIVE-RELATED-RELATED"/>
    <property type="match status" value="1"/>
</dbReference>
<feature type="transmembrane region" description="Helical" evidence="7">
    <location>
        <begin position="214"/>
        <end position="236"/>
    </location>
</feature>
<feature type="transmembrane region" description="Helical" evidence="7">
    <location>
        <begin position="248"/>
        <end position="269"/>
    </location>
</feature>
<dbReference type="Pfam" id="PF07690">
    <property type="entry name" value="MFS_1"/>
    <property type="match status" value="1"/>
</dbReference>
<protein>
    <submittedName>
        <fullName evidence="9">Major facilitator superfamily transporter MFS_1</fullName>
    </submittedName>
</protein>
<dbReference type="GO" id="GO:0005886">
    <property type="term" value="C:plasma membrane"/>
    <property type="evidence" value="ECO:0007669"/>
    <property type="project" value="UniProtKB-SubCell"/>
</dbReference>
<keyword evidence="5 7" id="KW-1133">Transmembrane helix</keyword>
<feature type="transmembrane region" description="Helical" evidence="7">
    <location>
        <begin position="339"/>
        <end position="361"/>
    </location>
</feature>
<keyword evidence="3" id="KW-1003">Cell membrane</keyword>
<feature type="domain" description="Major facilitator superfamily (MFS) profile" evidence="8">
    <location>
        <begin position="10"/>
        <end position="393"/>
    </location>
</feature>
<feature type="transmembrane region" description="Helical" evidence="7">
    <location>
        <begin position="281"/>
        <end position="299"/>
    </location>
</feature>
<feature type="transmembrane region" description="Helical" evidence="7">
    <location>
        <begin position="367"/>
        <end position="388"/>
    </location>
</feature>
<proteinExistence type="predicted"/>
<comment type="subcellular location">
    <subcellularLocation>
        <location evidence="1">Cell membrane</location>
        <topology evidence="1">Multi-pass membrane protein</topology>
    </subcellularLocation>
</comment>
<organism evidence="9 10">
    <name type="scientific">Ketogulonicigenium robustum</name>
    <dbReference type="NCBI Taxonomy" id="92947"/>
    <lineage>
        <taxon>Bacteria</taxon>
        <taxon>Pseudomonadati</taxon>
        <taxon>Pseudomonadota</taxon>
        <taxon>Alphaproteobacteria</taxon>
        <taxon>Rhodobacterales</taxon>
        <taxon>Roseobacteraceae</taxon>
        <taxon>Ketogulonicigenium</taxon>
    </lineage>
</organism>
<feature type="transmembrane region" description="Helical" evidence="7">
    <location>
        <begin position="141"/>
        <end position="164"/>
    </location>
</feature>
<feature type="transmembrane region" description="Helical" evidence="7">
    <location>
        <begin position="305"/>
        <end position="327"/>
    </location>
</feature>
<evidence type="ECO:0000259" key="8">
    <source>
        <dbReference type="PROSITE" id="PS50850"/>
    </source>
</evidence>
<evidence type="ECO:0000256" key="5">
    <source>
        <dbReference type="ARBA" id="ARBA00022989"/>
    </source>
</evidence>
<accession>A0A1W6P1J7</accession>
<dbReference type="PROSITE" id="PS50850">
    <property type="entry name" value="MFS"/>
    <property type="match status" value="1"/>
</dbReference>
<dbReference type="AlphaFoldDB" id="A0A1W6P1J7"/>
<evidence type="ECO:0000313" key="9">
    <source>
        <dbReference type="EMBL" id="ARO15271.1"/>
    </source>
</evidence>
<dbReference type="Gene3D" id="1.20.1250.20">
    <property type="entry name" value="MFS general substrate transporter like domains"/>
    <property type="match status" value="1"/>
</dbReference>